<keyword evidence="5" id="KW-0560">Oxidoreductase</keyword>
<dbReference type="Proteomes" id="UP000887013">
    <property type="component" value="Unassembled WGS sequence"/>
</dbReference>
<accession>A0A8X6U413</accession>
<dbReference type="FunFam" id="3.40.1500.10:FF:000002">
    <property type="entry name" value="oxygen-dependent coproporphyrinogen-III oxidase, mitochondrial"/>
    <property type="match status" value="1"/>
</dbReference>
<dbReference type="OrthoDB" id="15318at2759"/>
<organism evidence="8 9">
    <name type="scientific">Nephila pilipes</name>
    <name type="common">Giant wood spider</name>
    <name type="synonym">Nephila maculata</name>
    <dbReference type="NCBI Taxonomy" id="299642"/>
    <lineage>
        <taxon>Eukaryota</taxon>
        <taxon>Metazoa</taxon>
        <taxon>Ecdysozoa</taxon>
        <taxon>Arthropoda</taxon>
        <taxon>Chelicerata</taxon>
        <taxon>Arachnida</taxon>
        <taxon>Araneae</taxon>
        <taxon>Araneomorphae</taxon>
        <taxon>Entelegynae</taxon>
        <taxon>Araneoidea</taxon>
        <taxon>Nephilidae</taxon>
        <taxon>Nephila</taxon>
    </lineage>
</organism>
<sequence length="440" mass="51637">MEVFQKPLETKFTHLNYILEFGARTTSPNRKKTNTHRFKKCRKSTHKIDKNFFELSLVKMWSAFGNFSSRFLSFSNTFRTSRRCQRFVAAAVVTSVASYEYIKRNKVYLEAHIIDIKNFMAEPITEKKILLEDKDMKTRMEIMILNVQSEFCKALEQFEETQKFKIDRWKRREGGGGITCVMEDGDVFEKAGVNISVVHGILPAAAAQQMRARGKKFSNMDKLPFFAAGISSVIHPRNPNVPTIHFNYRYFEVDNGDGSKTWWFGGGTDMTPYILDEDDARHFHATLKECCDRHENSYYSRFKKWCDDYFFIKHRGERRGIGGIFFDDLDTPNAESCFKFVTDCAKNVIPSYMPIVVKNKDKGYSYEDRQWQLLRRGRYVEFNLIYDRGTKFGLMTPGARYESILMSLPPFAKWQYCHSPKEKSKEYKLLEVLRNPREWV</sequence>
<evidence type="ECO:0000256" key="5">
    <source>
        <dbReference type="ARBA" id="ARBA00023002"/>
    </source>
</evidence>
<dbReference type="InterPro" id="IPR001260">
    <property type="entry name" value="Coprogen_oxidase_aer"/>
</dbReference>
<dbReference type="PANTHER" id="PTHR10755:SF0">
    <property type="entry name" value="OXYGEN-DEPENDENT COPROPORPHYRINOGEN-III OXIDASE, MITOCHONDRIAL"/>
    <property type="match status" value="1"/>
</dbReference>
<dbReference type="AlphaFoldDB" id="A0A8X6U413"/>
<evidence type="ECO:0000313" key="8">
    <source>
        <dbReference type="EMBL" id="GFT88889.1"/>
    </source>
</evidence>
<dbReference type="EC" id="1.3.3.3" evidence="4"/>
<evidence type="ECO:0000256" key="2">
    <source>
        <dbReference type="ARBA" id="ARBA00010644"/>
    </source>
</evidence>
<dbReference type="PANTHER" id="PTHR10755">
    <property type="entry name" value="COPROPORPHYRINOGEN III OXIDASE, MITOCHONDRIAL"/>
    <property type="match status" value="1"/>
</dbReference>
<dbReference type="Pfam" id="PF01218">
    <property type="entry name" value="Coprogen_oxidas"/>
    <property type="match status" value="1"/>
</dbReference>
<dbReference type="NCBIfam" id="NF003727">
    <property type="entry name" value="PRK05330.1"/>
    <property type="match status" value="1"/>
</dbReference>
<dbReference type="InterPro" id="IPR018375">
    <property type="entry name" value="Coprogen_oxidase_CS"/>
</dbReference>
<dbReference type="EMBL" id="BMAW01024656">
    <property type="protein sequence ID" value="GFT88889.1"/>
    <property type="molecule type" value="Genomic_DNA"/>
</dbReference>
<comment type="similarity">
    <text evidence="2">Belongs to the aerobic coproporphyrinogen-III oxidase family.</text>
</comment>
<keyword evidence="6" id="KW-0350">Heme biosynthesis</keyword>
<dbReference type="PROSITE" id="PS01021">
    <property type="entry name" value="COPROGEN_OXIDASE"/>
    <property type="match status" value="1"/>
</dbReference>
<evidence type="ECO:0000313" key="9">
    <source>
        <dbReference type="Proteomes" id="UP000887013"/>
    </source>
</evidence>
<dbReference type="GO" id="GO:0006782">
    <property type="term" value="P:protoporphyrinogen IX biosynthetic process"/>
    <property type="evidence" value="ECO:0007669"/>
    <property type="project" value="TreeGrafter"/>
</dbReference>
<evidence type="ECO:0000256" key="7">
    <source>
        <dbReference type="ARBA" id="ARBA00023244"/>
    </source>
</evidence>
<reference evidence="8" key="1">
    <citation type="submission" date="2020-08" db="EMBL/GenBank/DDBJ databases">
        <title>Multicomponent nature underlies the extraordinary mechanical properties of spider dragline silk.</title>
        <authorList>
            <person name="Kono N."/>
            <person name="Nakamura H."/>
            <person name="Mori M."/>
            <person name="Yoshida Y."/>
            <person name="Ohtoshi R."/>
            <person name="Malay A.D."/>
            <person name="Moran D.A.P."/>
            <person name="Tomita M."/>
            <person name="Numata K."/>
            <person name="Arakawa K."/>
        </authorList>
    </citation>
    <scope>NUCLEOTIDE SEQUENCE</scope>
</reference>
<dbReference type="SUPFAM" id="SSF102886">
    <property type="entry name" value="Coproporphyrinogen III oxidase"/>
    <property type="match status" value="1"/>
</dbReference>
<evidence type="ECO:0000256" key="1">
    <source>
        <dbReference type="ARBA" id="ARBA00005168"/>
    </source>
</evidence>
<evidence type="ECO:0000256" key="3">
    <source>
        <dbReference type="ARBA" id="ARBA00011738"/>
    </source>
</evidence>
<proteinExistence type="inferred from homology"/>
<comment type="pathway">
    <text evidence="1">Porphyrin-containing compound metabolism; protoporphyrin-IX biosynthesis; protoporphyrinogen-IX from coproporphyrinogen-III (O2 route): step 1/1.</text>
</comment>
<gene>
    <name evidence="8" type="primary">Coprox</name>
    <name evidence="8" type="ORF">NPIL_30071</name>
</gene>
<evidence type="ECO:0000256" key="4">
    <source>
        <dbReference type="ARBA" id="ARBA00012869"/>
    </source>
</evidence>
<dbReference type="Gene3D" id="3.40.1500.10">
    <property type="entry name" value="Coproporphyrinogen III oxidase, aerobic"/>
    <property type="match status" value="1"/>
</dbReference>
<dbReference type="GO" id="GO:0004109">
    <property type="term" value="F:coproporphyrinogen oxidase activity"/>
    <property type="evidence" value="ECO:0007669"/>
    <property type="project" value="UniProtKB-EC"/>
</dbReference>
<dbReference type="GO" id="GO:0005737">
    <property type="term" value="C:cytoplasm"/>
    <property type="evidence" value="ECO:0007669"/>
    <property type="project" value="TreeGrafter"/>
</dbReference>
<keyword evidence="7" id="KW-0627">Porphyrin biosynthesis</keyword>
<evidence type="ECO:0000256" key="6">
    <source>
        <dbReference type="ARBA" id="ARBA00023133"/>
    </source>
</evidence>
<name>A0A8X6U413_NEPPI</name>
<protein>
    <recommendedName>
        <fullName evidence="4">coproporphyrinogen oxidase</fullName>
        <ecNumber evidence="4">1.3.3.3</ecNumber>
    </recommendedName>
</protein>
<comment type="subunit">
    <text evidence="3">Homodimer.</text>
</comment>
<dbReference type="InterPro" id="IPR036406">
    <property type="entry name" value="Coprogen_oxidase_aer_sf"/>
</dbReference>
<keyword evidence="9" id="KW-1185">Reference proteome</keyword>
<dbReference type="PRINTS" id="PR00073">
    <property type="entry name" value="COPRGNOXDASE"/>
</dbReference>
<comment type="caution">
    <text evidence="8">The sequence shown here is derived from an EMBL/GenBank/DDBJ whole genome shotgun (WGS) entry which is preliminary data.</text>
</comment>